<name>A0A382VC74_9ZZZZ</name>
<protein>
    <recommendedName>
        <fullName evidence="2">Stress response translation initiation inhibitor YciH</fullName>
    </recommendedName>
</protein>
<gene>
    <name evidence="1" type="ORF">METZ01_LOCUS397000</name>
</gene>
<proteinExistence type="predicted"/>
<accession>A0A382VC74</accession>
<evidence type="ECO:0008006" key="2">
    <source>
        <dbReference type="Google" id="ProtNLM"/>
    </source>
</evidence>
<sequence length="25" mass="2600">MAVICNVCGLPEDLCACGELDKDST</sequence>
<feature type="non-terminal residue" evidence="1">
    <location>
        <position position="25"/>
    </location>
</feature>
<dbReference type="AlphaFoldDB" id="A0A382VC74"/>
<reference evidence="1" key="1">
    <citation type="submission" date="2018-05" db="EMBL/GenBank/DDBJ databases">
        <authorList>
            <person name="Lanie J.A."/>
            <person name="Ng W.-L."/>
            <person name="Kazmierczak K.M."/>
            <person name="Andrzejewski T.M."/>
            <person name="Davidsen T.M."/>
            <person name="Wayne K.J."/>
            <person name="Tettelin H."/>
            <person name="Glass J.I."/>
            <person name="Rusch D."/>
            <person name="Podicherti R."/>
            <person name="Tsui H.-C.T."/>
            <person name="Winkler M.E."/>
        </authorList>
    </citation>
    <scope>NUCLEOTIDE SEQUENCE</scope>
</reference>
<evidence type="ECO:0000313" key="1">
    <source>
        <dbReference type="EMBL" id="SVD44146.1"/>
    </source>
</evidence>
<organism evidence="1">
    <name type="scientific">marine metagenome</name>
    <dbReference type="NCBI Taxonomy" id="408172"/>
    <lineage>
        <taxon>unclassified sequences</taxon>
        <taxon>metagenomes</taxon>
        <taxon>ecological metagenomes</taxon>
    </lineage>
</organism>
<dbReference type="EMBL" id="UINC01150863">
    <property type="protein sequence ID" value="SVD44146.1"/>
    <property type="molecule type" value="Genomic_DNA"/>
</dbReference>